<dbReference type="InterPro" id="IPR025193">
    <property type="entry name" value="DUF4114"/>
</dbReference>
<dbReference type="Pfam" id="PF13448">
    <property type="entry name" value="DUF4114"/>
    <property type="match status" value="1"/>
</dbReference>
<dbReference type="InterPro" id="IPR047777">
    <property type="entry name" value="LapA-like_RM"/>
</dbReference>
<dbReference type="PANTHER" id="PTHR34720:SF9">
    <property type="entry name" value="BLR4714 PROTEIN"/>
    <property type="match status" value="1"/>
</dbReference>
<feature type="compositionally biased region" description="Polar residues" evidence="1">
    <location>
        <begin position="112"/>
        <end position="123"/>
    </location>
</feature>
<feature type="region of interest" description="Disordered" evidence="1">
    <location>
        <begin position="112"/>
        <end position="152"/>
    </location>
</feature>
<evidence type="ECO:0000256" key="1">
    <source>
        <dbReference type="SAM" id="MobiDB-lite"/>
    </source>
</evidence>
<dbReference type="Gene3D" id="2.60.40.3440">
    <property type="match status" value="5"/>
</dbReference>
<feature type="compositionally biased region" description="Polar residues" evidence="1">
    <location>
        <begin position="140"/>
        <end position="151"/>
    </location>
</feature>
<protein>
    <submittedName>
        <fullName evidence="4">Uncharacterized protein</fullName>
    </submittedName>
</protein>
<gene>
    <name evidence="4" type="ordered locus">Tcr_0105</name>
</gene>
<feature type="domain" description="DUF4114" evidence="2">
    <location>
        <begin position="784"/>
        <end position="876"/>
    </location>
</feature>
<dbReference type="InterPro" id="IPR044016">
    <property type="entry name" value="Big_13"/>
</dbReference>
<sequence length="1597" mass="168266">MAEQNISTSVGKVILIEGNVYIKEVTGELIPLIEGMNVYAGQLIQTGPQSSILVELSNGEVLSLGRNTLVRLDEDLIGSTDIDENQTTEEEIRKAIEAVQEGNFDALEETAAGQQNDLSSAAQSADFIPPPRSEGEVTSGYDTGTFTTSRQTDNRGFDTVRFVEDIPQNDTPVAVNDTATLNEDASAIIDVLSNDSDLDGDSISVSSVTQPANGAVVINTDGTVTYTPNANYNGTDSFTYTLSDGQGGTSTATVSLTVDPQNDTPVAVNDTATLNEDASAIIDVLSNDSDLDGDSISVSSVTQPANGAVVINTDGTVTYTPNANYNGTDSFTYTLSDGQGGTSTATVSLTVDPQNDTPVAVNDTATLNEDASAIIDVLSNDSDLDGDSISVSSVTQPANGAVVINTDGTVTYTPNANYNGTDSFTYTLSDGQGGTSTATVSLTVDPQNDTPVAVNDTATLNEDASAIIDVLSNDSDLDGDSISVSSVTQPANGAVVINTDGTVTYTPNANYNGTDSFTYTLSDGQGGTSTATVSLTVDPQNDTPVAVNDTATLNEDASAIIDVLSNDSDLDGDSISVSSVTQPANGAVVINTDGTVTYTPNANYNGTDSFTYTLSDGQGGTSTATVSLTVDPQNDTPVAVAEIRNVLEDQVISGVISASDADLPSGEHLTFSTSSTVEGLTFNSDGSYTFDASGYDDLDQGEKQEIIVPVTVTDEQGAATETSLTININGQNNDLTYVSESASYQNVIGIYEVGNDGKPVSGSIVLINQNGMQAGTHLADLDPEQDYEFFIMSNGAGNVSETDSITFDNSGDFPVLLVDGQPSVDPVYYTQPELNMDGKDHFKFTLDGNGGTVISIEDLPNLGDADFGDVVLYTNFEMNNHIVVTSDVASESDSGISHTDDITQDNTPIIQGNTESGAMVIISDVNGLTLGQARADAYGDYAIEISALADGTHEITVTAIDGNGLSASTTQSITIDTQIESPVITNIIDHNGDYSNVTLYGTGEPGTTVTLFNKEGSTTNGNQTNSSGFVPVATALPVIVDENGHWTVDISTLNNTPINDNEFFYATQQDIAGNVSAASNTVHYWHGTWSNAESEAEDDFIMMGSGRDSAQLTSNDDNDHVVIDGGDGTDTVTFKGDYSDFTVSTTAEGYTLVTESISSDSDANGVGDVNELRHIEFIKFDDGTYSVANQAFIPVDNEASMPEIELNIGEMVAVTQEGYQYDGDEARNANGHGHHTLSYDSYAEALDAQNGANHDNGSLVYKNVNNAVWNLNDSNDKLFVVTQNANDAVINLAQGNNTIIFEKEPGKNIVINVGTGKDTLVLSGQQNDYNLTALNDNNGILSGLITGPNNMSMTINNIDCIAFNDGSTIGDSSLYQGAGSTAYFYPLEVEAELEDTDGSETLSNIQLTGLPDDGSVSVMGTGVTANQDGSYTIELLEDGSISEDVKLASNRELAEDELSDIHASVTAIEANGGDTATAEVNDAGDHFLYGLDNEDDVFIIENEDDEQDSYIENFDIEHDVLDISDVISSEASEETLSNYLNLSLVDSDEDGQVDDTKISIDRDGNAETQEDISTIYIQDNQLTDNNLDDMNIDFQND</sequence>
<accession>Q31JH2</accession>
<dbReference type="Pfam" id="PF19077">
    <property type="entry name" value="Big_13"/>
    <property type="match status" value="1"/>
</dbReference>
<dbReference type="eggNOG" id="COG4254">
    <property type="taxonomic scope" value="Bacteria"/>
</dbReference>
<dbReference type="PANTHER" id="PTHR34720">
    <property type="entry name" value="MICROCYSTIN DEPENDENT PROTEIN"/>
    <property type="match status" value="1"/>
</dbReference>
<dbReference type="Gene3D" id="2.60.40.10">
    <property type="entry name" value="Immunoglobulins"/>
    <property type="match status" value="2"/>
</dbReference>
<dbReference type="EMBL" id="CP000109">
    <property type="protein sequence ID" value="ABB40701.1"/>
    <property type="molecule type" value="Genomic_DNA"/>
</dbReference>
<reference evidence="4" key="1">
    <citation type="submission" date="2006-07" db="EMBL/GenBank/DDBJ databases">
        <title>Complete sequence of Thiomicrospira crunogena XCL-2.</title>
        <authorList>
            <consortium name="US DOE Joint Genome Institute"/>
            <person name="Copeland A."/>
            <person name="Lucas S."/>
            <person name="Lapidus A."/>
            <person name="Barry K."/>
            <person name="Detter J.C."/>
            <person name="Glavina del Rio T."/>
            <person name="Hammon N."/>
            <person name="Israni S."/>
            <person name="Dalin E."/>
            <person name="Tice H."/>
            <person name="Pitluck S."/>
            <person name="Chain P."/>
            <person name="Malfatti S."/>
            <person name="Shin M."/>
            <person name="Vergez L."/>
            <person name="Schmutz J."/>
            <person name="Larimer F."/>
            <person name="Land M."/>
            <person name="Hauser L."/>
            <person name="Kyrpides N."/>
            <person name="Lykidis A."/>
            <person name="Scott K.M."/>
            <person name="Sievert S."/>
            <person name="Kerfeld C."/>
            <person name="Freyermuth S."/>
            <person name="Dobrinski K."/>
            <person name="Boller A."/>
            <person name="Fitzpatrick K."/>
            <person name="Thoma P."/>
            <person name="Moore J."/>
            <person name="Richardson P."/>
        </authorList>
    </citation>
    <scope>NUCLEOTIDE SEQUENCE</scope>
    <source>
        <strain evidence="4">XCL-2</strain>
    </source>
</reference>
<dbReference type="OrthoDB" id="5902819at2"/>
<evidence type="ECO:0000259" key="2">
    <source>
        <dbReference type="Pfam" id="PF13448"/>
    </source>
</evidence>
<dbReference type="NCBIfam" id="NF012211">
    <property type="entry name" value="tand_rpt_95"/>
    <property type="match status" value="5"/>
</dbReference>
<evidence type="ECO:0000259" key="3">
    <source>
        <dbReference type="Pfam" id="PF19077"/>
    </source>
</evidence>
<evidence type="ECO:0000313" key="4">
    <source>
        <dbReference type="EMBL" id="ABB40701.1"/>
    </source>
</evidence>
<organism evidence="4">
    <name type="scientific">Hydrogenovibrio crunogenus (strain DSM 25203 / XCL-2)</name>
    <name type="common">Thiomicrospira crunogena</name>
    <dbReference type="NCBI Taxonomy" id="317025"/>
    <lineage>
        <taxon>Bacteria</taxon>
        <taxon>Pseudomonadati</taxon>
        <taxon>Pseudomonadota</taxon>
        <taxon>Gammaproteobacteria</taxon>
        <taxon>Thiotrichales</taxon>
        <taxon>Piscirickettsiaceae</taxon>
        <taxon>Hydrogenovibrio</taxon>
    </lineage>
</organism>
<dbReference type="InterPro" id="IPR013783">
    <property type="entry name" value="Ig-like_fold"/>
</dbReference>
<dbReference type="Pfam" id="PF17963">
    <property type="entry name" value="Big_9"/>
    <property type="match status" value="6"/>
</dbReference>
<dbReference type="HOGENOM" id="CLU_244424_0_0_6"/>
<feature type="domain" description="Bacterial Ig-like" evidence="3">
    <location>
        <begin position="884"/>
        <end position="977"/>
    </location>
</feature>
<dbReference type="STRING" id="317025.Tcr_0105"/>
<dbReference type="NCBIfam" id="NF033682">
    <property type="entry name" value="retention_LapA"/>
    <property type="match status" value="1"/>
</dbReference>
<proteinExistence type="predicted"/>
<dbReference type="KEGG" id="tcx:Tcr_0105"/>
<name>Q31JH2_HYDCU</name>